<evidence type="ECO:0000256" key="1">
    <source>
        <dbReference type="SAM" id="MobiDB-lite"/>
    </source>
</evidence>
<gene>
    <name evidence="2" type="ORF">RRG08_044010</name>
</gene>
<comment type="caution">
    <text evidence="2">The sequence shown here is derived from an EMBL/GenBank/DDBJ whole genome shotgun (WGS) entry which is preliminary data.</text>
</comment>
<sequence>MEKKLVDKAPIFTRKLNELDLVSNEHRCLEINNAALKLWRRGARAYRSHWRPAAGSMRTRDRQDRRDRRDRPDRRAAFITGARAEPFMHRAGRDQPSGKHDHTIIFVPC</sequence>
<organism evidence="2 3">
    <name type="scientific">Elysia crispata</name>
    <name type="common">lettuce slug</name>
    <dbReference type="NCBI Taxonomy" id="231223"/>
    <lineage>
        <taxon>Eukaryota</taxon>
        <taxon>Metazoa</taxon>
        <taxon>Spiralia</taxon>
        <taxon>Lophotrochozoa</taxon>
        <taxon>Mollusca</taxon>
        <taxon>Gastropoda</taxon>
        <taxon>Heterobranchia</taxon>
        <taxon>Euthyneura</taxon>
        <taxon>Panpulmonata</taxon>
        <taxon>Sacoglossa</taxon>
        <taxon>Placobranchoidea</taxon>
        <taxon>Plakobranchidae</taxon>
        <taxon>Elysia</taxon>
    </lineage>
</organism>
<name>A0AAE0Y1I4_9GAST</name>
<protein>
    <submittedName>
        <fullName evidence="2">Uncharacterized protein</fullName>
    </submittedName>
</protein>
<dbReference type="Proteomes" id="UP001283361">
    <property type="component" value="Unassembled WGS sequence"/>
</dbReference>
<dbReference type="AlphaFoldDB" id="A0AAE0Y1I4"/>
<reference evidence="2" key="1">
    <citation type="journal article" date="2023" name="G3 (Bethesda)">
        <title>A reference genome for the long-term kleptoplast-retaining sea slug Elysia crispata morphotype clarki.</title>
        <authorList>
            <person name="Eastman K.E."/>
            <person name="Pendleton A.L."/>
            <person name="Shaikh M.A."/>
            <person name="Suttiyut T."/>
            <person name="Ogas R."/>
            <person name="Tomko P."/>
            <person name="Gavelis G."/>
            <person name="Widhalm J.R."/>
            <person name="Wisecaver J.H."/>
        </authorList>
    </citation>
    <scope>NUCLEOTIDE SEQUENCE</scope>
    <source>
        <strain evidence="2">ECLA1</strain>
    </source>
</reference>
<feature type="compositionally biased region" description="Basic and acidic residues" evidence="1">
    <location>
        <begin position="58"/>
        <end position="76"/>
    </location>
</feature>
<proteinExistence type="predicted"/>
<evidence type="ECO:0000313" key="2">
    <source>
        <dbReference type="EMBL" id="KAK3729495.1"/>
    </source>
</evidence>
<evidence type="ECO:0000313" key="3">
    <source>
        <dbReference type="Proteomes" id="UP001283361"/>
    </source>
</evidence>
<feature type="compositionally biased region" description="Basic and acidic residues" evidence="1">
    <location>
        <begin position="86"/>
        <end position="102"/>
    </location>
</feature>
<feature type="region of interest" description="Disordered" evidence="1">
    <location>
        <begin position="52"/>
        <end position="102"/>
    </location>
</feature>
<dbReference type="EMBL" id="JAWDGP010007140">
    <property type="protein sequence ID" value="KAK3729495.1"/>
    <property type="molecule type" value="Genomic_DNA"/>
</dbReference>
<accession>A0AAE0Y1I4</accession>
<keyword evidence="3" id="KW-1185">Reference proteome</keyword>